<evidence type="ECO:0000313" key="3">
    <source>
        <dbReference type="Proteomes" id="UP000017973"/>
    </source>
</evidence>
<sequence length="272" mass="30476">MEAAFDHLVHFLHRPPAEGRFSLAQAGYHVAPGGRHTSWGTWNSVSYFGLSYIECLAVEVEEIADKSDNPLIRQLVDEKPAGEGFGQLALRTTQIQEWSKRLALAGLEVTGPVPGSRQREDGTTVRWQMLFARDPESGMHPPFFIQWEQGDEERFQELSKRGLIGNHPNGATNLDSVGYAVRNLEQAADTWSRWFGWEAGTRVFDAELEAHCRSFFLPGGNVTLCEPSGAGLTRRMLDTRGERPFFVRLKGACEKTSHELFGGMYMTESVSR</sequence>
<comment type="caution">
    <text evidence="2">The sequence shown here is derived from an EMBL/GenBank/DDBJ whole genome shotgun (WGS) entry which is preliminary data.</text>
</comment>
<dbReference type="InterPro" id="IPR025870">
    <property type="entry name" value="Glyoxalase-like_dom"/>
</dbReference>
<dbReference type="STRING" id="1408254.T458_17375"/>
<dbReference type="AlphaFoldDB" id="V6MBI5"/>
<name>V6MBI5_9BACL</name>
<accession>V6MBI5</accession>
<dbReference type="SUPFAM" id="SSF54593">
    <property type="entry name" value="Glyoxalase/Bleomycin resistance protein/Dihydroxybiphenyl dioxygenase"/>
    <property type="match status" value="1"/>
</dbReference>
<dbReference type="EMBL" id="AYJU01000017">
    <property type="protein sequence ID" value="EST52723.1"/>
    <property type="molecule type" value="Genomic_DNA"/>
</dbReference>
<gene>
    <name evidence="2" type="ORF">T458_17375</name>
</gene>
<dbReference type="InterPro" id="IPR029068">
    <property type="entry name" value="Glyas_Bleomycin-R_OHBP_Dase"/>
</dbReference>
<dbReference type="PANTHER" id="PTHR40265">
    <property type="entry name" value="BLL2707 PROTEIN"/>
    <property type="match status" value="1"/>
</dbReference>
<dbReference type="RefSeq" id="WP_023557332.1">
    <property type="nucleotide sequence ID" value="NZ_KI629785.1"/>
</dbReference>
<organism evidence="2 3">
    <name type="scientific">Brevibacillus panacihumi W25</name>
    <dbReference type="NCBI Taxonomy" id="1408254"/>
    <lineage>
        <taxon>Bacteria</taxon>
        <taxon>Bacillati</taxon>
        <taxon>Bacillota</taxon>
        <taxon>Bacilli</taxon>
        <taxon>Bacillales</taxon>
        <taxon>Paenibacillaceae</taxon>
        <taxon>Brevibacillus</taxon>
    </lineage>
</organism>
<dbReference type="PATRIC" id="fig|1408254.3.peg.3421"/>
<dbReference type="Proteomes" id="UP000017973">
    <property type="component" value="Unassembled WGS sequence"/>
</dbReference>
<dbReference type="HOGENOM" id="CLU_094158_0_0_9"/>
<dbReference type="PANTHER" id="PTHR40265:SF1">
    <property type="entry name" value="GLYOXALASE-LIKE DOMAIN-CONTAINING PROTEIN"/>
    <property type="match status" value="1"/>
</dbReference>
<keyword evidence="3" id="KW-1185">Reference proteome</keyword>
<evidence type="ECO:0000259" key="1">
    <source>
        <dbReference type="Pfam" id="PF13468"/>
    </source>
</evidence>
<dbReference type="eggNOG" id="COG0346">
    <property type="taxonomic scope" value="Bacteria"/>
</dbReference>
<reference evidence="2 3" key="1">
    <citation type="journal article" date="2014" name="Genome Announc.">
        <title>Draft Genome Sequence of Brevibacillus panacihumi Strain W25, a Halotolerant Hydrocarbon-Degrading Bacterium.</title>
        <authorList>
            <person name="Wang X."/>
            <person name="Jin D."/>
            <person name="Zhou L."/>
            <person name="Wu L."/>
            <person name="An W."/>
            <person name="Chen Y."/>
            <person name="Zhao L."/>
        </authorList>
    </citation>
    <scope>NUCLEOTIDE SEQUENCE [LARGE SCALE GENOMIC DNA]</scope>
    <source>
        <strain evidence="2 3">W25</strain>
    </source>
</reference>
<feature type="domain" description="Glyoxalase-like" evidence="1">
    <location>
        <begin position="5"/>
        <end position="195"/>
    </location>
</feature>
<evidence type="ECO:0000313" key="2">
    <source>
        <dbReference type="EMBL" id="EST52723.1"/>
    </source>
</evidence>
<protein>
    <recommendedName>
        <fullName evidence="1">Glyoxalase-like domain-containing protein</fullName>
    </recommendedName>
</protein>
<proteinExistence type="predicted"/>
<dbReference type="Pfam" id="PF13468">
    <property type="entry name" value="Glyoxalase_3"/>
    <property type="match status" value="1"/>
</dbReference>
<dbReference type="Gene3D" id="3.10.180.10">
    <property type="entry name" value="2,3-Dihydroxybiphenyl 1,2-Dioxygenase, domain 1"/>
    <property type="match status" value="2"/>
</dbReference>
<dbReference type="OrthoDB" id="9111355at2"/>